<protein>
    <submittedName>
        <fullName evidence="1">Uncharacterized protein</fullName>
    </submittedName>
</protein>
<reference evidence="2" key="1">
    <citation type="journal article" date="2017" name="Nat. Microbiol.">
        <title>Global analysis of biosynthetic gene clusters reveals vast potential of secondary metabolite production in Penicillium species.</title>
        <authorList>
            <person name="Nielsen J.C."/>
            <person name="Grijseels S."/>
            <person name="Prigent S."/>
            <person name="Ji B."/>
            <person name="Dainat J."/>
            <person name="Nielsen K.F."/>
            <person name="Frisvad J.C."/>
            <person name="Workman M."/>
            <person name="Nielsen J."/>
        </authorList>
    </citation>
    <scope>NUCLEOTIDE SEQUENCE [LARGE SCALE GENOMIC DNA]</scope>
    <source>
        <strain evidence="2">IBT 31811</strain>
    </source>
</reference>
<proteinExistence type="predicted"/>
<evidence type="ECO:0000313" key="2">
    <source>
        <dbReference type="Proteomes" id="UP000191672"/>
    </source>
</evidence>
<dbReference type="EMBL" id="MDYN01000031">
    <property type="protein sequence ID" value="OQD80827.1"/>
    <property type="molecule type" value="Genomic_DNA"/>
</dbReference>
<accession>A0A1V6PVT8</accession>
<dbReference type="Proteomes" id="UP000191672">
    <property type="component" value="Unassembled WGS sequence"/>
</dbReference>
<sequence>MATRKEEARFGRLPFDLFALEKWDTEADPTPEGCKAQWEQLAWDYQRLTLIERWPYYKRPEPEDTPAASEDEAMQILGNNQSPAERNMSLDFCSAWKPVWLRICSDPTLAETYEEMKKSAWVPGGGIPGDCILDDEMLYAFEDGTPDSWRKVLVRMPGLTDFQGARDYSGDDSDIQYSSGQNDEVILAEIEQEEDEDTRFLSKLSVQVQTTVYLLDREAITTGLIKVLWVNEHGQTLWENRVQPSTLTGLSMAQEDSCGLAEIVGYRAVRGALISQRLKFKVKHVHLAKCAVKYMLMTMFRSHRSDTDDE</sequence>
<dbReference type="STRING" id="416450.A0A1V6PVT8"/>
<dbReference type="AlphaFoldDB" id="A0A1V6PVT8"/>
<gene>
    <name evidence="1" type="ORF">PENANT_c031G00959</name>
</gene>
<comment type="caution">
    <text evidence="1">The sequence shown here is derived from an EMBL/GenBank/DDBJ whole genome shotgun (WGS) entry which is preliminary data.</text>
</comment>
<evidence type="ECO:0000313" key="1">
    <source>
        <dbReference type="EMBL" id="OQD80827.1"/>
    </source>
</evidence>
<organism evidence="1 2">
    <name type="scientific">Penicillium antarcticum</name>
    <dbReference type="NCBI Taxonomy" id="416450"/>
    <lineage>
        <taxon>Eukaryota</taxon>
        <taxon>Fungi</taxon>
        <taxon>Dikarya</taxon>
        <taxon>Ascomycota</taxon>
        <taxon>Pezizomycotina</taxon>
        <taxon>Eurotiomycetes</taxon>
        <taxon>Eurotiomycetidae</taxon>
        <taxon>Eurotiales</taxon>
        <taxon>Aspergillaceae</taxon>
        <taxon>Penicillium</taxon>
    </lineage>
</organism>
<name>A0A1V6PVT8_9EURO</name>
<keyword evidence="2" id="KW-1185">Reference proteome</keyword>